<evidence type="ECO:0000313" key="7">
    <source>
        <dbReference type="EMBL" id="MFB9090187.1"/>
    </source>
</evidence>
<dbReference type="Pfam" id="PF24595">
    <property type="entry name" value="DUF7619"/>
    <property type="match status" value="1"/>
</dbReference>
<feature type="domain" description="Secretion system C-terminal sorting" evidence="5">
    <location>
        <begin position="773"/>
        <end position="839"/>
    </location>
</feature>
<evidence type="ECO:0000259" key="6">
    <source>
        <dbReference type="Pfam" id="PF24595"/>
    </source>
</evidence>
<feature type="chain" id="PRO_5046122709" evidence="4">
    <location>
        <begin position="20"/>
        <end position="841"/>
    </location>
</feature>
<keyword evidence="1" id="KW-0433">Leucine-rich repeat</keyword>
<dbReference type="EMBL" id="JBHMFB010000029">
    <property type="protein sequence ID" value="MFB9090187.1"/>
    <property type="molecule type" value="Genomic_DNA"/>
</dbReference>
<dbReference type="SUPFAM" id="SSF52058">
    <property type="entry name" value="L domain-like"/>
    <property type="match status" value="1"/>
</dbReference>
<dbReference type="Gene3D" id="3.80.10.10">
    <property type="entry name" value="Ribonuclease Inhibitor"/>
    <property type="match status" value="2"/>
</dbReference>
<keyword evidence="2 4" id="KW-0732">Signal</keyword>
<protein>
    <submittedName>
        <fullName evidence="7">Leucine-rich repeat domain-containing protein</fullName>
    </submittedName>
</protein>
<keyword evidence="8" id="KW-1185">Reference proteome</keyword>
<dbReference type="PANTHER" id="PTHR47566">
    <property type="match status" value="1"/>
</dbReference>
<dbReference type="NCBIfam" id="TIGR04183">
    <property type="entry name" value="Por_Secre_tail"/>
    <property type="match status" value="1"/>
</dbReference>
<dbReference type="PANTHER" id="PTHR47566:SF1">
    <property type="entry name" value="PROTEIN NUD1"/>
    <property type="match status" value="1"/>
</dbReference>
<dbReference type="InterPro" id="IPR032675">
    <property type="entry name" value="LRR_dom_sf"/>
</dbReference>
<accession>A0ABV5GGG8</accession>
<comment type="caution">
    <text evidence="7">The sequence shown here is derived from an EMBL/GenBank/DDBJ whole genome shotgun (WGS) entry which is preliminary data.</text>
</comment>
<organism evidence="7 8">
    <name type="scientific">Flavobacterium paronense</name>
    <dbReference type="NCBI Taxonomy" id="1392775"/>
    <lineage>
        <taxon>Bacteria</taxon>
        <taxon>Pseudomonadati</taxon>
        <taxon>Bacteroidota</taxon>
        <taxon>Flavobacteriia</taxon>
        <taxon>Flavobacteriales</taxon>
        <taxon>Flavobacteriaceae</taxon>
        <taxon>Flavobacterium</taxon>
    </lineage>
</organism>
<dbReference type="InterPro" id="IPR026444">
    <property type="entry name" value="Secre_tail"/>
</dbReference>
<reference evidence="7 8" key="1">
    <citation type="submission" date="2024-09" db="EMBL/GenBank/DDBJ databases">
        <authorList>
            <person name="Sun Q."/>
            <person name="Mori K."/>
        </authorList>
    </citation>
    <scope>NUCLEOTIDE SEQUENCE [LARGE SCALE GENOMIC DNA]</scope>
    <source>
        <strain evidence="7 8">CECT 8460</strain>
    </source>
</reference>
<feature type="signal peptide" evidence="4">
    <location>
        <begin position="1"/>
        <end position="19"/>
    </location>
</feature>
<dbReference type="Pfam" id="PF18962">
    <property type="entry name" value="Por_Secre_tail"/>
    <property type="match status" value="1"/>
</dbReference>
<dbReference type="InterPro" id="IPR025875">
    <property type="entry name" value="Leu-rich_rpt_4"/>
</dbReference>
<dbReference type="NCBIfam" id="TIGR01451">
    <property type="entry name" value="B_ant_repeat"/>
    <property type="match status" value="1"/>
</dbReference>
<evidence type="ECO:0000256" key="2">
    <source>
        <dbReference type="ARBA" id="ARBA00022729"/>
    </source>
</evidence>
<dbReference type="InterPro" id="IPR052574">
    <property type="entry name" value="CDIRP"/>
</dbReference>
<dbReference type="Pfam" id="PF12799">
    <property type="entry name" value="LRR_4"/>
    <property type="match status" value="1"/>
</dbReference>
<evidence type="ECO:0000259" key="5">
    <source>
        <dbReference type="Pfam" id="PF18962"/>
    </source>
</evidence>
<dbReference type="InterPro" id="IPR055353">
    <property type="entry name" value="DUF7619"/>
</dbReference>
<feature type="domain" description="DUF7619" evidence="6">
    <location>
        <begin position="623"/>
        <end position="754"/>
    </location>
</feature>
<dbReference type="InterPro" id="IPR047589">
    <property type="entry name" value="DUF11_rpt"/>
</dbReference>
<sequence length="841" mass="92583">MKKLYFFLTLVFTVVTGNAQIVTIPDANFKAKLLSATVGNGIAADSAGNFIAIDTNSDGEIQVSEALTVYRLDVSYSYVSNLTGIEAFLNLQFLQCHNNQLTSLNLSPLVNLTFLLCHDNQLTSLDVSNLLNLQTLDCGYNLSLNSINLGNVSTIQKLTCNQCHLASIDLSHITSLQELICSYNLFTTLDLSGHANLQKLYCYNNNLTSINLAGATNLQQLACNNNHLQSLNVSGFVNLLSLACSSNQIPSLDVSGLVNLEFLDCSDNQIHSLELNGMVNLQRLYFSNNQFASIDLNGLRNIQFLICSSNHLTTLDTSDLVNLQYLWCGLNSLTSLIIKNGSIEGTLNFSGNPNLAYICVDDGQIDSVQNQIVSYGYANCVLNSYCSFTPGGDYYTIQGKNRFDVNNNGCDASDVFFPNLKINITDGVNSGSYISNLTGDYSIPVTAGSHTMTPQVIENPTYYTISPASATVSFPDLASPFQQDFCLTANGSHQDIESWIIPLTRARPGFDSRYKIKYRNIGNVTVSGYLNFSFDDDYMDFVSATPVVNNQAYSLLTWNYTNLVPFETREMEVTFNLNTPAESLPLNIGNLIKFQSTAFPLSGDEHQTDNSNYLRQIVVGSLDPNDKTCVEGNEVAPEFIDEYVHYVIRFENTGTANAENIVVKDMIDTAKFDISTVVPLDSSHSFTTRIKDPNQLEFIFENINLPFDDANNDGYVAFKIKTKPTLVVGDSFSNTANIYFDYNFPIVTNTATTTITALGNQDFEFTNLFSLSPVPAKNSLTITTKQNVTISSVSIYNTLGQLVQVNTNPNETIDVSELKAGNYFIKIVSDKGTAGSKFIKE</sequence>
<dbReference type="RefSeq" id="WP_290283921.1">
    <property type="nucleotide sequence ID" value="NZ_JAUFQN010000007.1"/>
</dbReference>
<dbReference type="Proteomes" id="UP001589576">
    <property type="component" value="Unassembled WGS sequence"/>
</dbReference>
<keyword evidence="3" id="KW-0677">Repeat</keyword>
<evidence type="ECO:0000256" key="3">
    <source>
        <dbReference type="ARBA" id="ARBA00022737"/>
    </source>
</evidence>
<evidence type="ECO:0000256" key="4">
    <source>
        <dbReference type="SAM" id="SignalP"/>
    </source>
</evidence>
<proteinExistence type="predicted"/>
<gene>
    <name evidence="7" type="ORF">ACFFUU_11290</name>
</gene>
<evidence type="ECO:0000313" key="8">
    <source>
        <dbReference type="Proteomes" id="UP001589576"/>
    </source>
</evidence>
<name>A0ABV5GGG8_9FLAO</name>
<evidence type="ECO:0000256" key="1">
    <source>
        <dbReference type="ARBA" id="ARBA00022614"/>
    </source>
</evidence>